<dbReference type="InterPro" id="IPR001633">
    <property type="entry name" value="EAL_dom"/>
</dbReference>
<organism evidence="5 6">
    <name type="scientific">Paraburkholderia strydomiana</name>
    <dbReference type="NCBI Taxonomy" id="1245417"/>
    <lineage>
        <taxon>Bacteria</taxon>
        <taxon>Pseudomonadati</taxon>
        <taxon>Pseudomonadota</taxon>
        <taxon>Betaproteobacteria</taxon>
        <taxon>Burkholderiales</taxon>
        <taxon>Burkholderiaceae</taxon>
        <taxon>Paraburkholderia</taxon>
    </lineage>
</organism>
<dbReference type="SUPFAM" id="SSF55073">
    <property type="entry name" value="Nucleotide cyclase"/>
    <property type="match status" value="1"/>
</dbReference>
<dbReference type="InterPro" id="IPR000160">
    <property type="entry name" value="GGDEF_dom"/>
</dbReference>
<reference evidence="5 6" key="1">
    <citation type="journal article" date="2024" name="Chem. Sci.">
        <title>Discovery of megapolipeptins by genome mining of a Burkholderiales bacteria collection.</title>
        <authorList>
            <person name="Paulo B.S."/>
            <person name="Recchia M.J.J."/>
            <person name="Lee S."/>
            <person name="Fergusson C.H."/>
            <person name="Romanowski S.B."/>
            <person name="Hernandez A."/>
            <person name="Krull N."/>
            <person name="Liu D.Y."/>
            <person name="Cavanagh H."/>
            <person name="Bos A."/>
            <person name="Gray C.A."/>
            <person name="Murphy B.T."/>
            <person name="Linington R.G."/>
            <person name="Eustaquio A.S."/>
        </authorList>
    </citation>
    <scope>NUCLEOTIDE SEQUENCE [LARGE SCALE GENOMIC DNA]</scope>
    <source>
        <strain evidence="5 6">RL17-379-BIB-C</strain>
    </source>
</reference>
<dbReference type="CDD" id="cd01948">
    <property type="entry name" value="EAL"/>
    <property type="match status" value="1"/>
</dbReference>
<dbReference type="PROSITE" id="PS50887">
    <property type="entry name" value="GGDEF"/>
    <property type="match status" value="1"/>
</dbReference>
<dbReference type="SMART" id="SM00052">
    <property type="entry name" value="EAL"/>
    <property type="match status" value="1"/>
</dbReference>
<sequence length="571" mass="63256">MERQSDSRPPRPTDAGSRQSAPTHLADMLDSLSDGLMSIDRSWRFTYLNHTAERFLQQERQNLLGRDIWQCYPDLVGSGYYRVYQETAATGLPGRHTDYYAPLGTWFEVRSFAHDDGITVLFRDVTREREHAAQLEFEASHDYLTGLANRRKCMEVLSRAVADAASPRSTHDASDAVLFIDLDHFKEVNDAFGHAVGDELLRGFAKRLMAIPDPAFFAARVGGDEFVLLLRNTTESAAEAFAHAVLRELAAPFDVSGRSISLSASIGIALLREAPGSAETLLNHSDAAMYAAKSSGRFQVRSYDGALDRGVRERLALRMDLREAFEANQFELHFQPQISLTNNSAIGVEALLRWRHPERGLLTPHAFLAVLLESPYEGALVEWLLNAVCRHIAEWRRQGIYIPRVSLNLSARQLLSVGLTDKILHIATKYDVSPAMLDIEVTEDSLVSDIEKATSILSALKQAGISTSLDDFGSGYSSLGYLVRLPIDTLKIDKSFVRALAESQKASTVIRGIVGLARSLGMKTIAEGVECQHQAEELKDAGCDAIQGYLVSRPLDSKALAEFMLRVSQRD</sequence>
<gene>
    <name evidence="5" type="ORF">PQR00_30285</name>
</gene>
<feature type="domain" description="PAS" evidence="2">
    <location>
        <begin position="21"/>
        <end position="66"/>
    </location>
</feature>
<dbReference type="EMBL" id="JAQQDH010000014">
    <property type="protein sequence ID" value="MFM0447900.1"/>
    <property type="molecule type" value="Genomic_DNA"/>
</dbReference>
<dbReference type="CDD" id="cd01949">
    <property type="entry name" value="GGDEF"/>
    <property type="match status" value="1"/>
</dbReference>
<feature type="domain" description="GGDEF" evidence="4">
    <location>
        <begin position="173"/>
        <end position="305"/>
    </location>
</feature>
<name>A0ABW9CCY4_9BURK</name>
<dbReference type="Pfam" id="PF00990">
    <property type="entry name" value="GGDEF"/>
    <property type="match status" value="1"/>
</dbReference>
<dbReference type="PROSITE" id="PS50883">
    <property type="entry name" value="EAL"/>
    <property type="match status" value="1"/>
</dbReference>
<proteinExistence type="predicted"/>
<accession>A0ABW9CCY4</accession>
<feature type="compositionally biased region" description="Basic and acidic residues" evidence="1">
    <location>
        <begin position="1"/>
        <end position="11"/>
    </location>
</feature>
<dbReference type="InterPro" id="IPR035965">
    <property type="entry name" value="PAS-like_dom_sf"/>
</dbReference>
<dbReference type="PANTHER" id="PTHR44757:SF2">
    <property type="entry name" value="BIOFILM ARCHITECTURE MAINTENANCE PROTEIN MBAA"/>
    <property type="match status" value="1"/>
</dbReference>
<dbReference type="SUPFAM" id="SSF141868">
    <property type="entry name" value="EAL domain-like"/>
    <property type="match status" value="1"/>
</dbReference>
<dbReference type="Pfam" id="PF08448">
    <property type="entry name" value="PAS_4"/>
    <property type="match status" value="1"/>
</dbReference>
<dbReference type="CDD" id="cd00130">
    <property type="entry name" value="PAS"/>
    <property type="match status" value="1"/>
</dbReference>
<dbReference type="Gene3D" id="3.30.450.20">
    <property type="entry name" value="PAS domain"/>
    <property type="match status" value="1"/>
</dbReference>
<evidence type="ECO:0000313" key="5">
    <source>
        <dbReference type="EMBL" id="MFM0447900.1"/>
    </source>
</evidence>
<dbReference type="PROSITE" id="PS50112">
    <property type="entry name" value="PAS"/>
    <property type="match status" value="1"/>
</dbReference>
<evidence type="ECO:0000259" key="3">
    <source>
        <dbReference type="PROSITE" id="PS50883"/>
    </source>
</evidence>
<dbReference type="SMART" id="SM00267">
    <property type="entry name" value="GGDEF"/>
    <property type="match status" value="1"/>
</dbReference>
<dbReference type="Proteomes" id="UP001629288">
    <property type="component" value="Unassembled WGS sequence"/>
</dbReference>
<comment type="caution">
    <text evidence="5">The sequence shown here is derived from an EMBL/GenBank/DDBJ whole genome shotgun (WGS) entry which is preliminary data.</text>
</comment>
<dbReference type="InterPro" id="IPR043128">
    <property type="entry name" value="Rev_trsase/Diguanyl_cyclase"/>
</dbReference>
<evidence type="ECO:0000259" key="2">
    <source>
        <dbReference type="PROSITE" id="PS50112"/>
    </source>
</evidence>
<keyword evidence="6" id="KW-1185">Reference proteome</keyword>
<dbReference type="InterPro" id="IPR000014">
    <property type="entry name" value="PAS"/>
</dbReference>
<evidence type="ECO:0000259" key="4">
    <source>
        <dbReference type="PROSITE" id="PS50887"/>
    </source>
</evidence>
<feature type="domain" description="EAL" evidence="3">
    <location>
        <begin position="314"/>
        <end position="568"/>
    </location>
</feature>
<dbReference type="PANTHER" id="PTHR44757">
    <property type="entry name" value="DIGUANYLATE CYCLASE DGCP"/>
    <property type="match status" value="1"/>
</dbReference>
<evidence type="ECO:0000256" key="1">
    <source>
        <dbReference type="SAM" id="MobiDB-lite"/>
    </source>
</evidence>
<dbReference type="Gene3D" id="3.20.20.450">
    <property type="entry name" value="EAL domain"/>
    <property type="match status" value="1"/>
</dbReference>
<dbReference type="InterPro" id="IPR013656">
    <property type="entry name" value="PAS_4"/>
</dbReference>
<dbReference type="SUPFAM" id="SSF55785">
    <property type="entry name" value="PYP-like sensor domain (PAS domain)"/>
    <property type="match status" value="1"/>
</dbReference>
<dbReference type="Gene3D" id="3.30.70.270">
    <property type="match status" value="1"/>
</dbReference>
<dbReference type="NCBIfam" id="TIGR00254">
    <property type="entry name" value="GGDEF"/>
    <property type="match status" value="1"/>
</dbReference>
<feature type="region of interest" description="Disordered" evidence="1">
    <location>
        <begin position="1"/>
        <end position="23"/>
    </location>
</feature>
<dbReference type="InterPro" id="IPR029787">
    <property type="entry name" value="Nucleotide_cyclase"/>
</dbReference>
<dbReference type="InterPro" id="IPR052155">
    <property type="entry name" value="Biofilm_reg_signaling"/>
</dbReference>
<dbReference type="InterPro" id="IPR035919">
    <property type="entry name" value="EAL_sf"/>
</dbReference>
<protein>
    <submittedName>
        <fullName evidence="5">EAL domain-containing protein</fullName>
    </submittedName>
</protein>
<dbReference type="SMART" id="SM00091">
    <property type="entry name" value="PAS"/>
    <property type="match status" value="1"/>
</dbReference>
<dbReference type="Pfam" id="PF00563">
    <property type="entry name" value="EAL"/>
    <property type="match status" value="1"/>
</dbReference>
<evidence type="ECO:0000313" key="6">
    <source>
        <dbReference type="Proteomes" id="UP001629288"/>
    </source>
</evidence>
<dbReference type="RefSeq" id="WP_408131407.1">
    <property type="nucleotide sequence ID" value="NZ_JAQQCO010000020.1"/>
</dbReference>